<dbReference type="Gene3D" id="1.10.4080.10">
    <property type="entry name" value="ADP-ribosylation/Crystallin J1"/>
    <property type="match status" value="1"/>
</dbReference>
<protein>
    <recommendedName>
        <fullName evidence="5">ADP-ribosylglycohydrolase</fullName>
    </recommendedName>
</protein>
<dbReference type="PANTHER" id="PTHR16222:SF34">
    <property type="entry name" value="ADP-RIBOSYLGLYCOHYDROLASE"/>
    <property type="match status" value="1"/>
</dbReference>
<dbReference type="InterPro" id="IPR036705">
    <property type="entry name" value="Ribosyl_crysJ1_sf"/>
</dbReference>
<gene>
    <name evidence="3" type="ORF">CVLEPA_LOCUS31971</name>
</gene>
<comment type="caution">
    <text evidence="3">The sequence shown here is derived from an EMBL/GenBank/DDBJ whole genome shotgun (WGS) entry which is preliminary data.</text>
</comment>
<feature type="region of interest" description="Disordered" evidence="2">
    <location>
        <begin position="54"/>
        <end position="79"/>
    </location>
</feature>
<evidence type="ECO:0000313" key="3">
    <source>
        <dbReference type="EMBL" id="CAK8698537.1"/>
    </source>
</evidence>
<keyword evidence="4" id="KW-1185">Reference proteome</keyword>
<feature type="compositionally biased region" description="Polar residues" evidence="2">
    <location>
        <begin position="62"/>
        <end position="79"/>
    </location>
</feature>
<name>A0ABP0H3V6_CLALP</name>
<dbReference type="PANTHER" id="PTHR16222">
    <property type="entry name" value="ADP-RIBOSYLGLYCOHYDROLASE"/>
    <property type="match status" value="1"/>
</dbReference>
<comment type="similarity">
    <text evidence="1">Belongs to the ADP-ribosylglycohydrolase family.</text>
</comment>
<evidence type="ECO:0000256" key="1">
    <source>
        <dbReference type="ARBA" id="ARBA00010702"/>
    </source>
</evidence>
<accession>A0ABP0H3V6</accession>
<proteinExistence type="inferred from homology"/>
<dbReference type="Proteomes" id="UP001642483">
    <property type="component" value="Unassembled WGS sequence"/>
</dbReference>
<organism evidence="3 4">
    <name type="scientific">Clavelina lepadiformis</name>
    <name type="common">Light-bulb sea squirt</name>
    <name type="synonym">Ascidia lepadiformis</name>
    <dbReference type="NCBI Taxonomy" id="159417"/>
    <lineage>
        <taxon>Eukaryota</taxon>
        <taxon>Metazoa</taxon>
        <taxon>Chordata</taxon>
        <taxon>Tunicata</taxon>
        <taxon>Ascidiacea</taxon>
        <taxon>Aplousobranchia</taxon>
        <taxon>Clavelinidae</taxon>
        <taxon>Clavelina</taxon>
    </lineage>
</organism>
<dbReference type="EMBL" id="CAWYQH010000174">
    <property type="protein sequence ID" value="CAK8698537.1"/>
    <property type="molecule type" value="Genomic_DNA"/>
</dbReference>
<evidence type="ECO:0008006" key="5">
    <source>
        <dbReference type="Google" id="ProtNLM"/>
    </source>
</evidence>
<sequence length="388" mass="42758">MTKTSAAVLKTAVTQAYQGLFIGDAVAMPVHWYYNVPAIKDDYNGWISKYEKPKDDHPTSILRHSNTGGSGRSHGSQSDPVIGKVILHDKLDAWSGRSNASHYHQGMEAGDNTLNCHCAFRLMQTLHDCPKNMTDEAVLKQAFVDYVTFMTTPGSHNDTYAESYHRKFFADWVKAGGPIDPEDLFKFTTDRSKRMLIDTQLDVIGAFVVPTAIILHNIHRPIEEVTRVTQELYSRTHPVDGIIEPMNAYIRILHAVVRGGSLKDEAEKALKEHLGPAGGAMIRTFDQTVISSKTKLAAFQRIGEKLGLACYVNGAFAVMLYLARHFYDDFEGGILTNVNIGGENCHRGAALGALLGASSGALKKTIPAKWVQGLRFGPKIDQVLNSEV</sequence>
<evidence type="ECO:0000256" key="2">
    <source>
        <dbReference type="SAM" id="MobiDB-lite"/>
    </source>
</evidence>
<dbReference type="Pfam" id="PF03747">
    <property type="entry name" value="ADP_ribosyl_GH"/>
    <property type="match status" value="1"/>
</dbReference>
<dbReference type="SUPFAM" id="SSF101478">
    <property type="entry name" value="ADP-ribosylglycohydrolase"/>
    <property type="match status" value="1"/>
</dbReference>
<evidence type="ECO:0000313" key="4">
    <source>
        <dbReference type="Proteomes" id="UP001642483"/>
    </source>
</evidence>
<dbReference type="InterPro" id="IPR050792">
    <property type="entry name" value="ADP-ribosylglycohydrolase"/>
</dbReference>
<dbReference type="InterPro" id="IPR005502">
    <property type="entry name" value="Ribosyl_crysJ1"/>
</dbReference>
<reference evidence="3 4" key="1">
    <citation type="submission" date="2024-02" db="EMBL/GenBank/DDBJ databases">
        <authorList>
            <person name="Daric V."/>
            <person name="Darras S."/>
        </authorList>
    </citation>
    <scope>NUCLEOTIDE SEQUENCE [LARGE SCALE GENOMIC DNA]</scope>
</reference>